<proteinExistence type="predicted"/>
<protein>
    <submittedName>
        <fullName evidence="1">Uncharacterized protein</fullName>
    </submittedName>
</protein>
<evidence type="ECO:0000313" key="2">
    <source>
        <dbReference type="Proteomes" id="UP001163603"/>
    </source>
</evidence>
<keyword evidence="2" id="KW-1185">Reference proteome</keyword>
<comment type="caution">
    <text evidence="1">The sequence shown here is derived from an EMBL/GenBank/DDBJ whole genome shotgun (WGS) entry which is preliminary data.</text>
</comment>
<gene>
    <name evidence="1" type="ORF">Pint_00064</name>
</gene>
<dbReference type="EMBL" id="CM047736">
    <property type="protein sequence ID" value="KAJ0054071.1"/>
    <property type="molecule type" value="Genomic_DNA"/>
</dbReference>
<dbReference type="Proteomes" id="UP001163603">
    <property type="component" value="Chromosome 1"/>
</dbReference>
<sequence length="91" mass="9981">MPKGPTLSSGKSWFKHFQYEEGRDSPTDARNVILVVVTLIATMTFQAGVNPPGGVWQDDDGGGVPSRTIFQLYSSTESSADLRLEEYQSNI</sequence>
<reference evidence="2" key="1">
    <citation type="journal article" date="2023" name="G3 (Bethesda)">
        <title>Genome assembly and association tests identify interacting loci associated with vigor, precocity, and sex in interspecific pistachio rootstocks.</title>
        <authorList>
            <person name="Palmer W."/>
            <person name="Jacygrad E."/>
            <person name="Sagayaradj S."/>
            <person name="Cavanaugh K."/>
            <person name="Han R."/>
            <person name="Bertier L."/>
            <person name="Beede B."/>
            <person name="Kafkas S."/>
            <person name="Golino D."/>
            <person name="Preece J."/>
            <person name="Michelmore R."/>
        </authorList>
    </citation>
    <scope>NUCLEOTIDE SEQUENCE [LARGE SCALE GENOMIC DNA]</scope>
</reference>
<accession>A0ACC0ZLE2</accession>
<name>A0ACC0ZLE2_9ROSI</name>
<organism evidence="1 2">
    <name type="scientific">Pistacia integerrima</name>
    <dbReference type="NCBI Taxonomy" id="434235"/>
    <lineage>
        <taxon>Eukaryota</taxon>
        <taxon>Viridiplantae</taxon>
        <taxon>Streptophyta</taxon>
        <taxon>Embryophyta</taxon>
        <taxon>Tracheophyta</taxon>
        <taxon>Spermatophyta</taxon>
        <taxon>Magnoliopsida</taxon>
        <taxon>eudicotyledons</taxon>
        <taxon>Gunneridae</taxon>
        <taxon>Pentapetalae</taxon>
        <taxon>rosids</taxon>
        <taxon>malvids</taxon>
        <taxon>Sapindales</taxon>
        <taxon>Anacardiaceae</taxon>
        <taxon>Pistacia</taxon>
    </lineage>
</organism>
<evidence type="ECO:0000313" key="1">
    <source>
        <dbReference type="EMBL" id="KAJ0054071.1"/>
    </source>
</evidence>